<evidence type="ECO:0000256" key="3">
    <source>
        <dbReference type="ARBA" id="ARBA00048782"/>
    </source>
</evidence>
<comment type="function">
    <text evidence="4">Has an important function as a repair enzyme for proteins that have been inactivated by oxidation. Catalyzes the reversible oxidation-reduction of methionine sulfoxide in proteins to methionine.</text>
</comment>
<gene>
    <name evidence="4 7" type="primary">msrA</name>
    <name evidence="7" type="ORF">NSP04_10855</name>
</gene>
<dbReference type="PANTHER" id="PTHR43774">
    <property type="entry name" value="PEPTIDE METHIONINE SULFOXIDE REDUCTASE"/>
    <property type="match status" value="1"/>
</dbReference>
<dbReference type="EC" id="1.8.4.11" evidence="4"/>
<dbReference type="SUPFAM" id="SSF55068">
    <property type="entry name" value="Peptide methionine sulfoxide reductase"/>
    <property type="match status" value="1"/>
</dbReference>
<evidence type="ECO:0000313" key="7">
    <source>
        <dbReference type="EMBL" id="MCR2747146.1"/>
    </source>
</evidence>
<organism evidence="7 8">
    <name type="scientific">Limnobacter parvus</name>
    <dbReference type="NCBI Taxonomy" id="2939690"/>
    <lineage>
        <taxon>Bacteria</taxon>
        <taxon>Pseudomonadati</taxon>
        <taxon>Pseudomonadota</taxon>
        <taxon>Betaproteobacteria</taxon>
        <taxon>Burkholderiales</taxon>
        <taxon>Burkholderiaceae</taxon>
        <taxon>Limnobacter</taxon>
    </lineage>
</organism>
<reference evidence="7" key="1">
    <citation type="submission" date="2022-07" db="EMBL/GenBank/DDBJ databases">
        <authorList>
            <person name="Xamxidin M."/>
        </authorList>
    </citation>
    <scope>NUCLEOTIDE SEQUENCE</scope>
    <source>
        <strain evidence="7">YS8-69</strain>
    </source>
</reference>
<dbReference type="Pfam" id="PF01625">
    <property type="entry name" value="PMSR"/>
    <property type="match status" value="1"/>
</dbReference>
<dbReference type="Proteomes" id="UP001165267">
    <property type="component" value="Unassembled WGS sequence"/>
</dbReference>
<accession>A0ABT1XIN3</accession>
<evidence type="ECO:0000256" key="4">
    <source>
        <dbReference type="HAMAP-Rule" id="MF_01401"/>
    </source>
</evidence>
<feature type="chain" id="PRO_5045131087" description="Peptide methionine sulfoxide reductase MsrA" evidence="5">
    <location>
        <begin position="27"/>
        <end position="202"/>
    </location>
</feature>
<dbReference type="InterPro" id="IPR036509">
    <property type="entry name" value="Met_Sox_Rdtase_MsrA_sf"/>
</dbReference>
<feature type="domain" description="Peptide methionine sulphoxide reductase MsrA" evidence="6">
    <location>
        <begin position="31"/>
        <end position="181"/>
    </location>
</feature>
<comment type="caution">
    <text evidence="7">The sequence shown here is derived from an EMBL/GenBank/DDBJ whole genome shotgun (WGS) entry which is preliminary data.</text>
</comment>
<comment type="similarity">
    <text evidence="4">Belongs to the MsrA Met sulfoxide reductase family.</text>
</comment>
<dbReference type="RefSeq" id="WP_257512374.1">
    <property type="nucleotide sequence ID" value="NZ_JANKHG010000018.1"/>
</dbReference>
<dbReference type="Gene3D" id="3.30.1060.10">
    <property type="entry name" value="Peptide methionine sulphoxide reductase MsrA"/>
    <property type="match status" value="1"/>
</dbReference>
<evidence type="ECO:0000256" key="5">
    <source>
        <dbReference type="SAM" id="SignalP"/>
    </source>
</evidence>
<dbReference type="GO" id="GO:0008113">
    <property type="term" value="F:peptide-methionine (S)-S-oxide reductase activity"/>
    <property type="evidence" value="ECO:0007669"/>
    <property type="project" value="UniProtKB-EC"/>
</dbReference>
<keyword evidence="8" id="KW-1185">Reference proteome</keyword>
<evidence type="ECO:0000313" key="8">
    <source>
        <dbReference type="Proteomes" id="UP001165267"/>
    </source>
</evidence>
<sequence length="202" mass="23316">MAWGVWRRNTAVLLLGLTGLLPMAQAQQLEEAIFAGGCFWCMEEAFEKVKGVKAVDSGYTGGRVPSPTYEQVSSGKTGHVEVIRVKYDPAQVSYSSLLKYFWTNIDPTVENRQFCDVGEQYRSAIFYLNAQQHQQAQKSKEELLDTGKFKTIYTTVEAAKTFYMAEEYHQDFYRTNPMRYQFYKTTCGRENRLNEVWGYKPK</sequence>
<dbReference type="HAMAP" id="MF_01401">
    <property type="entry name" value="MsrA"/>
    <property type="match status" value="1"/>
</dbReference>
<comment type="catalytic activity">
    <reaction evidence="2 4">
        <text>L-methionyl-[protein] + [thioredoxin]-disulfide + H2O = L-methionyl-(S)-S-oxide-[protein] + [thioredoxin]-dithiol</text>
        <dbReference type="Rhea" id="RHEA:14217"/>
        <dbReference type="Rhea" id="RHEA-COMP:10698"/>
        <dbReference type="Rhea" id="RHEA-COMP:10700"/>
        <dbReference type="Rhea" id="RHEA-COMP:12313"/>
        <dbReference type="Rhea" id="RHEA-COMP:12315"/>
        <dbReference type="ChEBI" id="CHEBI:15377"/>
        <dbReference type="ChEBI" id="CHEBI:16044"/>
        <dbReference type="ChEBI" id="CHEBI:29950"/>
        <dbReference type="ChEBI" id="CHEBI:44120"/>
        <dbReference type="ChEBI" id="CHEBI:50058"/>
        <dbReference type="EC" id="1.8.4.11"/>
    </reaction>
</comment>
<comment type="catalytic activity">
    <reaction evidence="3 4">
        <text>[thioredoxin]-disulfide + L-methionine + H2O = L-methionine (S)-S-oxide + [thioredoxin]-dithiol</text>
        <dbReference type="Rhea" id="RHEA:19993"/>
        <dbReference type="Rhea" id="RHEA-COMP:10698"/>
        <dbReference type="Rhea" id="RHEA-COMP:10700"/>
        <dbReference type="ChEBI" id="CHEBI:15377"/>
        <dbReference type="ChEBI" id="CHEBI:29950"/>
        <dbReference type="ChEBI" id="CHEBI:50058"/>
        <dbReference type="ChEBI" id="CHEBI:57844"/>
        <dbReference type="ChEBI" id="CHEBI:58772"/>
        <dbReference type="EC" id="1.8.4.11"/>
    </reaction>
</comment>
<evidence type="ECO:0000256" key="1">
    <source>
        <dbReference type="ARBA" id="ARBA00023002"/>
    </source>
</evidence>
<dbReference type="EMBL" id="JANKHG010000018">
    <property type="protein sequence ID" value="MCR2747146.1"/>
    <property type="molecule type" value="Genomic_DNA"/>
</dbReference>
<evidence type="ECO:0000256" key="2">
    <source>
        <dbReference type="ARBA" id="ARBA00047806"/>
    </source>
</evidence>
<keyword evidence="5" id="KW-0732">Signal</keyword>
<keyword evidence="1 4" id="KW-0560">Oxidoreductase</keyword>
<evidence type="ECO:0000259" key="6">
    <source>
        <dbReference type="Pfam" id="PF01625"/>
    </source>
</evidence>
<dbReference type="NCBIfam" id="TIGR00401">
    <property type="entry name" value="msrA"/>
    <property type="match status" value="1"/>
</dbReference>
<dbReference type="PANTHER" id="PTHR43774:SF1">
    <property type="entry name" value="PEPTIDE METHIONINE SULFOXIDE REDUCTASE MSRA 2"/>
    <property type="match status" value="1"/>
</dbReference>
<name>A0ABT1XIN3_9BURK</name>
<dbReference type="InterPro" id="IPR002569">
    <property type="entry name" value="Met_Sox_Rdtase_MsrA_dom"/>
</dbReference>
<protein>
    <recommendedName>
        <fullName evidence="4">Peptide methionine sulfoxide reductase MsrA</fullName>
        <shortName evidence="4">Protein-methionine-S-oxide reductase</shortName>
        <ecNumber evidence="4">1.8.4.11</ecNumber>
    </recommendedName>
    <alternativeName>
        <fullName evidence="4">Peptide-methionine (S)-S-oxide reductase</fullName>
        <shortName evidence="4">Peptide Met(O) reductase</shortName>
    </alternativeName>
</protein>
<proteinExistence type="inferred from homology"/>
<feature type="active site" evidence="4">
    <location>
        <position position="38"/>
    </location>
</feature>
<feature type="signal peptide" evidence="5">
    <location>
        <begin position="1"/>
        <end position="26"/>
    </location>
</feature>